<evidence type="ECO:0000256" key="4">
    <source>
        <dbReference type="ARBA" id="ARBA00023015"/>
    </source>
</evidence>
<feature type="binding site" evidence="7">
    <location>
        <position position="85"/>
    </location>
    <ligand>
        <name>Zn(2+)</name>
        <dbReference type="ChEBI" id="CHEBI:29105"/>
    </ligand>
</feature>
<proteinExistence type="inferred from homology"/>
<evidence type="ECO:0000313" key="10">
    <source>
        <dbReference type="Proteomes" id="UP000005632"/>
    </source>
</evidence>
<dbReference type="GO" id="GO:0003700">
    <property type="term" value="F:DNA-binding transcription factor activity"/>
    <property type="evidence" value="ECO:0007669"/>
    <property type="project" value="InterPro"/>
</dbReference>
<comment type="cofactor">
    <cofactor evidence="8">
        <name>Mn(2+)</name>
        <dbReference type="ChEBI" id="CHEBI:29035"/>
    </cofactor>
    <cofactor evidence="8">
        <name>Fe(2+)</name>
        <dbReference type="ChEBI" id="CHEBI:29033"/>
    </cofactor>
    <text evidence="8">Binds 1 Mn(2+) or Fe(2+) ion per subunit.</text>
</comment>
<name>G8QS08_SPHPG</name>
<keyword evidence="7" id="KW-0479">Metal-binding</keyword>
<dbReference type="GO" id="GO:1900376">
    <property type="term" value="P:regulation of secondary metabolite biosynthetic process"/>
    <property type="evidence" value="ECO:0007669"/>
    <property type="project" value="TreeGrafter"/>
</dbReference>
<dbReference type="GO" id="GO:0045892">
    <property type="term" value="P:negative regulation of DNA-templated transcription"/>
    <property type="evidence" value="ECO:0007669"/>
    <property type="project" value="TreeGrafter"/>
</dbReference>
<evidence type="ECO:0000256" key="3">
    <source>
        <dbReference type="ARBA" id="ARBA00022833"/>
    </source>
</evidence>
<evidence type="ECO:0000256" key="2">
    <source>
        <dbReference type="ARBA" id="ARBA00022491"/>
    </source>
</evidence>
<dbReference type="InterPro" id="IPR036390">
    <property type="entry name" value="WH_DNA-bd_sf"/>
</dbReference>
<keyword evidence="8" id="KW-0408">Iron</keyword>
<comment type="cofactor">
    <cofactor evidence="7">
        <name>Zn(2+)</name>
        <dbReference type="ChEBI" id="CHEBI:29105"/>
    </cofactor>
    <text evidence="7">Binds 1 zinc ion per subunit.</text>
</comment>
<sequence length="136" mass="15494">MTKARMAVLALLSEATRPLCASEIAGLVDSQYDLATIYRTLHYLEDHDFADSFILHCSVHGTERYYSSIEKAGACHHHWFHCEQCHRFIDLGGCNLENLLRTYEKENGIVITDHTFFLTGICPECNASKLERITDI</sequence>
<evidence type="ECO:0000256" key="7">
    <source>
        <dbReference type="PIRSR" id="PIRSR602481-1"/>
    </source>
</evidence>
<evidence type="ECO:0000256" key="1">
    <source>
        <dbReference type="ARBA" id="ARBA00007957"/>
    </source>
</evidence>
<dbReference type="STRING" id="158190.SpiGrapes_2230"/>
<dbReference type="InterPro" id="IPR036388">
    <property type="entry name" value="WH-like_DNA-bd_sf"/>
</dbReference>
<organism evidence="9 10">
    <name type="scientific">Sphaerochaeta pleomorpha (strain ATCC BAA-1885 / DSM 22778 / Grapes)</name>
    <dbReference type="NCBI Taxonomy" id="158190"/>
    <lineage>
        <taxon>Bacteria</taxon>
        <taxon>Pseudomonadati</taxon>
        <taxon>Spirochaetota</taxon>
        <taxon>Spirochaetia</taxon>
        <taxon>Spirochaetales</taxon>
        <taxon>Sphaerochaetaceae</taxon>
        <taxon>Sphaerochaeta</taxon>
    </lineage>
</organism>
<keyword evidence="5" id="KW-0238">DNA-binding</keyword>
<dbReference type="HOGENOM" id="CLU_096072_5_1_12"/>
<dbReference type="AlphaFoldDB" id="G8QS08"/>
<evidence type="ECO:0000313" key="9">
    <source>
        <dbReference type="EMBL" id="AEV30006.1"/>
    </source>
</evidence>
<accession>G8QS08</accession>
<dbReference type="InterPro" id="IPR043135">
    <property type="entry name" value="Fur_C"/>
</dbReference>
<feature type="binding site" evidence="8">
    <location>
        <position position="97"/>
    </location>
    <ligand>
        <name>Fe cation</name>
        <dbReference type="ChEBI" id="CHEBI:24875"/>
    </ligand>
</feature>
<feature type="binding site" evidence="7">
    <location>
        <position position="125"/>
    </location>
    <ligand>
        <name>Zn(2+)</name>
        <dbReference type="ChEBI" id="CHEBI:29105"/>
    </ligand>
</feature>
<dbReference type="Gene3D" id="3.30.1490.190">
    <property type="match status" value="1"/>
</dbReference>
<dbReference type="Proteomes" id="UP000005632">
    <property type="component" value="Chromosome"/>
</dbReference>
<evidence type="ECO:0000256" key="5">
    <source>
        <dbReference type="ARBA" id="ARBA00023125"/>
    </source>
</evidence>
<dbReference type="GO" id="GO:0000976">
    <property type="term" value="F:transcription cis-regulatory region binding"/>
    <property type="evidence" value="ECO:0007669"/>
    <property type="project" value="TreeGrafter"/>
</dbReference>
<evidence type="ECO:0000256" key="8">
    <source>
        <dbReference type="PIRSR" id="PIRSR602481-2"/>
    </source>
</evidence>
<reference evidence="9 10" key="1">
    <citation type="submission" date="2011-11" db="EMBL/GenBank/DDBJ databases">
        <title>Complete sequence of Spirochaeta sp. grapes.</title>
        <authorList>
            <consortium name="US DOE Joint Genome Institute"/>
            <person name="Lucas S."/>
            <person name="Han J."/>
            <person name="Lapidus A."/>
            <person name="Cheng J.-F."/>
            <person name="Goodwin L."/>
            <person name="Pitluck S."/>
            <person name="Peters L."/>
            <person name="Ovchinnikova G."/>
            <person name="Munk A.C."/>
            <person name="Detter J.C."/>
            <person name="Han C."/>
            <person name="Tapia R."/>
            <person name="Land M."/>
            <person name="Hauser L."/>
            <person name="Kyrpides N."/>
            <person name="Ivanova N."/>
            <person name="Pagani I."/>
            <person name="Ritalahtilisa K."/>
            <person name="Loeffler F."/>
            <person name="Woyke T."/>
        </authorList>
    </citation>
    <scope>NUCLEOTIDE SEQUENCE [LARGE SCALE GENOMIC DNA]</scope>
    <source>
        <strain evidence="10">ATCC BAA-1885 / DSM 22778 / Grapes</strain>
    </source>
</reference>
<dbReference type="KEGG" id="sgp:SpiGrapes_2230"/>
<keyword evidence="4" id="KW-0805">Transcription regulation</keyword>
<gene>
    <name evidence="9" type="ordered locus">SpiGrapes_2230</name>
</gene>
<dbReference type="InterPro" id="IPR002481">
    <property type="entry name" value="FUR"/>
</dbReference>
<feature type="binding site" evidence="7">
    <location>
        <position position="122"/>
    </location>
    <ligand>
        <name>Zn(2+)</name>
        <dbReference type="ChEBI" id="CHEBI:29105"/>
    </ligand>
</feature>
<protein>
    <submittedName>
        <fullName evidence="9">Fe2+/Zn2+ uptake regulation protein</fullName>
    </submittedName>
</protein>
<keyword evidence="2" id="KW-0678">Repressor</keyword>
<dbReference type="PANTHER" id="PTHR33202">
    <property type="entry name" value="ZINC UPTAKE REGULATION PROTEIN"/>
    <property type="match status" value="1"/>
</dbReference>
<dbReference type="Gene3D" id="1.10.10.10">
    <property type="entry name" value="Winged helix-like DNA-binding domain superfamily/Winged helix DNA-binding domain"/>
    <property type="match status" value="1"/>
</dbReference>
<dbReference type="CDD" id="cd07153">
    <property type="entry name" value="Fur_like"/>
    <property type="match status" value="1"/>
</dbReference>
<keyword evidence="3 7" id="KW-0862">Zinc</keyword>
<dbReference type="RefSeq" id="WP_014270847.1">
    <property type="nucleotide sequence ID" value="NC_016633.1"/>
</dbReference>
<dbReference type="EMBL" id="CP003155">
    <property type="protein sequence ID" value="AEV30006.1"/>
    <property type="molecule type" value="Genomic_DNA"/>
</dbReference>
<comment type="similarity">
    <text evidence="1">Belongs to the Fur family.</text>
</comment>
<keyword evidence="6" id="KW-0804">Transcription</keyword>
<dbReference type="PANTHER" id="PTHR33202:SF7">
    <property type="entry name" value="FERRIC UPTAKE REGULATION PROTEIN"/>
    <property type="match status" value="1"/>
</dbReference>
<dbReference type="GO" id="GO:0008270">
    <property type="term" value="F:zinc ion binding"/>
    <property type="evidence" value="ECO:0007669"/>
    <property type="project" value="TreeGrafter"/>
</dbReference>
<dbReference type="eggNOG" id="COG0735">
    <property type="taxonomic scope" value="Bacteria"/>
</dbReference>
<dbReference type="Pfam" id="PF01475">
    <property type="entry name" value="FUR"/>
    <property type="match status" value="1"/>
</dbReference>
<feature type="binding site" evidence="8">
    <location>
        <position position="76"/>
    </location>
    <ligand>
        <name>Fe cation</name>
        <dbReference type="ChEBI" id="CHEBI:24875"/>
    </ligand>
</feature>
<dbReference type="OrthoDB" id="8659436at2"/>
<feature type="binding site" evidence="8">
    <location>
        <position position="114"/>
    </location>
    <ligand>
        <name>Fe cation</name>
        <dbReference type="ChEBI" id="CHEBI:24875"/>
    </ligand>
</feature>
<keyword evidence="10" id="KW-1185">Reference proteome</keyword>
<feature type="binding site" evidence="7">
    <location>
        <position position="82"/>
    </location>
    <ligand>
        <name>Zn(2+)</name>
        <dbReference type="ChEBI" id="CHEBI:29105"/>
    </ligand>
</feature>
<evidence type="ECO:0000256" key="6">
    <source>
        <dbReference type="ARBA" id="ARBA00023163"/>
    </source>
</evidence>
<dbReference type="SUPFAM" id="SSF46785">
    <property type="entry name" value="Winged helix' DNA-binding domain"/>
    <property type="match status" value="1"/>
</dbReference>